<dbReference type="PRINTS" id="PR00598">
    <property type="entry name" value="HTHMARR"/>
</dbReference>
<protein>
    <recommendedName>
        <fullName evidence="7">HTH-type transcriptional regulator SarZ</fullName>
    </recommendedName>
    <alternativeName>
        <fullName evidence="8">Staphylococcal accessory regulator Z</fullName>
    </alternativeName>
</protein>
<evidence type="ECO:0000256" key="2">
    <source>
        <dbReference type="ARBA" id="ARBA00022490"/>
    </source>
</evidence>
<dbReference type="SUPFAM" id="SSF46785">
    <property type="entry name" value="Winged helix' DNA-binding domain"/>
    <property type="match status" value="1"/>
</dbReference>
<dbReference type="GO" id="GO:0003677">
    <property type="term" value="F:DNA binding"/>
    <property type="evidence" value="ECO:0007669"/>
    <property type="project" value="UniProtKB-KW"/>
</dbReference>
<dbReference type="PROSITE" id="PS50995">
    <property type="entry name" value="HTH_MARR_2"/>
    <property type="match status" value="1"/>
</dbReference>
<dbReference type="FunFam" id="1.10.10.10:FF:000163">
    <property type="entry name" value="MarR family transcriptional regulator"/>
    <property type="match status" value="1"/>
</dbReference>
<dbReference type="GO" id="GO:0005737">
    <property type="term" value="C:cytoplasm"/>
    <property type="evidence" value="ECO:0007669"/>
    <property type="project" value="UniProtKB-SubCell"/>
</dbReference>
<gene>
    <name evidence="10" type="primary">marR</name>
    <name evidence="10" type="ORF">GCM10007103_35290</name>
</gene>
<evidence type="ECO:0000256" key="6">
    <source>
        <dbReference type="ARBA" id="ARBA00046337"/>
    </source>
</evidence>
<sequence>MDNSFSSLYLENQLCFPLYAASRLTTKAYAPYLNELNITYPQYLVMLVLWQNREQSVNEIGNRLMLESNTLTPLLKRLESKELLTRKRSISDERSVIVSLTEKGDKLKKQASSIPDKLMDSFQDTTISESEISAFKETLLKLVATLDQKTSAGKSKKE</sequence>
<dbReference type="Gene3D" id="1.10.10.10">
    <property type="entry name" value="Winged helix-like DNA-binding domain superfamily/Winged helix DNA-binding domain"/>
    <property type="match status" value="1"/>
</dbReference>
<reference evidence="10" key="1">
    <citation type="journal article" date="2014" name="Int. J. Syst. Evol. Microbiol.">
        <title>Complete genome sequence of Corynebacterium casei LMG S-19264T (=DSM 44701T), isolated from a smear-ripened cheese.</title>
        <authorList>
            <consortium name="US DOE Joint Genome Institute (JGI-PGF)"/>
            <person name="Walter F."/>
            <person name="Albersmeier A."/>
            <person name="Kalinowski J."/>
            <person name="Ruckert C."/>
        </authorList>
    </citation>
    <scope>NUCLEOTIDE SEQUENCE</scope>
    <source>
        <strain evidence="10">KCTC 12719</strain>
    </source>
</reference>
<comment type="caution">
    <text evidence="10">The sequence shown here is derived from an EMBL/GenBank/DDBJ whole genome shotgun (WGS) entry which is preliminary data.</text>
</comment>
<dbReference type="PANTHER" id="PTHR42756:SF1">
    <property type="entry name" value="TRANSCRIPTIONAL REPRESSOR OF EMRAB OPERON"/>
    <property type="match status" value="1"/>
</dbReference>
<dbReference type="Proteomes" id="UP000610456">
    <property type="component" value="Unassembled WGS sequence"/>
</dbReference>
<feature type="domain" description="HTH marR-type" evidence="9">
    <location>
        <begin position="11"/>
        <end position="144"/>
    </location>
</feature>
<dbReference type="InterPro" id="IPR055166">
    <property type="entry name" value="Transc_reg_Sar_Rot_HTH"/>
</dbReference>
<dbReference type="InterPro" id="IPR000835">
    <property type="entry name" value="HTH_MarR-typ"/>
</dbReference>
<keyword evidence="5" id="KW-0804">Transcription</keyword>
<organism evidence="10 11">
    <name type="scientific">Salinimicrobium marinum</name>
    <dbReference type="NCBI Taxonomy" id="680283"/>
    <lineage>
        <taxon>Bacteria</taxon>
        <taxon>Pseudomonadati</taxon>
        <taxon>Bacteroidota</taxon>
        <taxon>Flavobacteriia</taxon>
        <taxon>Flavobacteriales</taxon>
        <taxon>Flavobacteriaceae</taxon>
        <taxon>Salinimicrobium</taxon>
    </lineage>
</organism>
<keyword evidence="11" id="KW-1185">Reference proteome</keyword>
<accession>A0A918SL68</accession>
<dbReference type="GO" id="GO:0003700">
    <property type="term" value="F:DNA-binding transcription factor activity"/>
    <property type="evidence" value="ECO:0007669"/>
    <property type="project" value="InterPro"/>
</dbReference>
<evidence type="ECO:0000256" key="5">
    <source>
        <dbReference type="ARBA" id="ARBA00023163"/>
    </source>
</evidence>
<evidence type="ECO:0000313" key="11">
    <source>
        <dbReference type="Proteomes" id="UP000610456"/>
    </source>
</evidence>
<evidence type="ECO:0000256" key="1">
    <source>
        <dbReference type="ARBA" id="ARBA00004496"/>
    </source>
</evidence>
<keyword evidence="2" id="KW-0963">Cytoplasm</keyword>
<proteinExistence type="inferred from homology"/>
<dbReference type="AlphaFoldDB" id="A0A918SL68"/>
<evidence type="ECO:0000256" key="4">
    <source>
        <dbReference type="ARBA" id="ARBA00023125"/>
    </source>
</evidence>
<evidence type="ECO:0000259" key="9">
    <source>
        <dbReference type="PROSITE" id="PS50995"/>
    </source>
</evidence>
<keyword evidence="3" id="KW-0805">Transcription regulation</keyword>
<dbReference type="RefSeq" id="WP_189606397.1">
    <property type="nucleotide sequence ID" value="NZ_BMXB01000030.1"/>
</dbReference>
<evidence type="ECO:0000256" key="3">
    <source>
        <dbReference type="ARBA" id="ARBA00023015"/>
    </source>
</evidence>
<dbReference type="InterPro" id="IPR036388">
    <property type="entry name" value="WH-like_DNA-bd_sf"/>
</dbReference>
<reference evidence="10" key="2">
    <citation type="submission" date="2020-09" db="EMBL/GenBank/DDBJ databases">
        <authorList>
            <person name="Sun Q."/>
            <person name="Kim S."/>
        </authorList>
    </citation>
    <scope>NUCLEOTIDE SEQUENCE</scope>
    <source>
        <strain evidence="10">KCTC 12719</strain>
    </source>
</reference>
<comment type="similarity">
    <text evidence="6">Belongs to the SarZ family.</text>
</comment>
<dbReference type="SMART" id="SM00347">
    <property type="entry name" value="HTH_MARR"/>
    <property type="match status" value="1"/>
</dbReference>
<keyword evidence="4" id="KW-0238">DNA-binding</keyword>
<evidence type="ECO:0000256" key="8">
    <source>
        <dbReference type="ARBA" id="ARBA00047207"/>
    </source>
</evidence>
<dbReference type="InterPro" id="IPR036390">
    <property type="entry name" value="WH_DNA-bd_sf"/>
</dbReference>
<evidence type="ECO:0000256" key="7">
    <source>
        <dbReference type="ARBA" id="ARBA00047188"/>
    </source>
</evidence>
<evidence type="ECO:0000313" key="10">
    <source>
        <dbReference type="EMBL" id="GHA51769.1"/>
    </source>
</evidence>
<name>A0A918SL68_9FLAO</name>
<dbReference type="PANTHER" id="PTHR42756">
    <property type="entry name" value="TRANSCRIPTIONAL REGULATOR, MARR"/>
    <property type="match status" value="1"/>
</dbReference>
<dbReference type="EMBL" id="BMXB01000030">
    <property type="protein sequence ID" value="GHA51769.1"/>
    <property type="molecule type" value="Genomic_DNA"/>
</dbReference>
<comment type="subcellular location">
    <subcellularLocation>
        <location evidence="1">Cytoplasm</location>
    </subcellularLocation>
</comment>
<dbReference type="Pfam" id="PF22381">
    <property type="entry name" value="Staph_reg_Sar_Rot"/>
    <property type="match status" value="1"/>
</dbReference>